<evidence type="ECO:0000256" key="4">
    <source>
        <dbReference type="ARBA" id="ARBA00022989"/>
    </source>
</evidence>
<proteinExistence type="predicted"/>
<dbReference type="AlphaFoldDB" id="A0A6J6K8K5"/>
<feature type="transmembrane region" description="Helical" evidence="6">
    <location>
        <begin position="136"/>
        <end position="154"/>
    </location>
</feature>
<evidence type="ECO:0000256" key="1">
    <source>
        <dbReference type="ARBA" id="ARBA00004651"/>
    </source>
</evidence>
<sequence length="197" mass="20826">MTSYLLWKTAFGLRLRSAGENPWAADSLGVKVVQFKYAAVVFSGMLAGLGGAYLSIASTIYRNGNTAGRGFIGLATMIFGDWRPGGTAAGALMFGYIDTLRLIDTGNQNVKGLILLGAIILLAIGGIMLRRARRNSAIGFLILGSVMIGAYFSATSFPPEVAQVAPYITTLLVLATASQNLRPPAADGVPYRKGDHH</sequence>
<feature type="transmembrane region" description="Helical" evidence="6">
    <location>
        <begin position="109"/>
        <end position="129"/>
    </location>
</feature>
<dbReference type="Pfam" id="PF02653">
    <property type="entry name" value="BPD_transp_2"/>
    <property type="match status" value="1"/>
</dbReference>
<dbReference type="InterPro" id="IPR001851">
    <property type="entry name" value="ABC_transp_permease"/>
</dbReference>
<dbReference type="NCBIfam" id="TIGR01167">
    <property type="entry name" value="LPXTG_anchor"/>
    <property type="match status" value="1"/>
</dbReference>
<dbReference type="EMBL" id="CAEZWI010000015">
    <property type="protein sequence ID" value="CAB4646221.1"/>
    <property type="molecule type" value="Genomic_DNA"/>
</dbReference>
<evidence type="ECO:0000256" key="5">
    <source>
        <dbReference type="ARBA" id="ARBA00023136"/>
    </source>
</evidence>
<gene>
    <name evidence="7" type="ORF">UFOPK2237_00232</name>
</gene>
<feature type="transmembrane region" description="Helical" evidence="6">
    <location>
        <begin position="72"/>
        <end position="97"/>
    </location>
</feature>
<name>A0A6J6K8K5_9ZZZZ</name>
<dbReference type="GO" id="GO:0005886">
    <property type="term" value="C:plasma membrane"/>
    <property type="evidence" value="ECO:0007669"/>
    <property type="project" value="UniProtKB-SubCell"/>
</dbReference>
<organism evidence="7">
    <name type="scientific">freshwater metagenome</name>
    <dbReference type="NCBI Taxonomy" id="449393"/>
    <lineage>
        <taxon>unclassified sequences</taxon>
        <taxon>metagenomes</taxon>
        <taxon>ecological metagenomes</taxon>
    </lineage>
</organism>
<evidence type="ECO:0000256" key="3">
    <source>
        <dbReference type="ARBA" id="ARBA00022692"/>
    </source>
</evidence>
<keyword evidence="2" id="KW-1003">Cell membrane</keyword>
<comment type="subcellular location">
    <subcellularLocation>
        <location evidence="1">Cell membrane</location>
        <topology evidence="1">Multi-pass membrane protein</topology>
    </subcellularLocation>
</comment>
<dbReference type="PANTHER" id="PTHR43370">
    <property type="entry name" value="SUGAR ABC TRANSPORTER INTEGRAL MEMBRANE PROTEIN-RELATED"/>
    <property type="match status" value="1"/>
</dbReference>
<evidence type="ECO:0000256" key="6">
    <source>
        <dbReference type="SAM" id="Phobius"/>
    </source>
</evidence>
<feature type="transmembrane region" description="Helical" evidence="6">
    <location>
        <begin position="37"/>
        <end position="60"/>
    </location>
</feature>
<keyword evidence="3 6" id="KW-0812">Transmembrane</keyword>
<reference evidence="7" key="1">
    <citation type="submission" date="2020-05" db="EMBL/GenBank/DDBJ databases">
        <authorList>
            <person name="Chiriac C."/>
            <person name="Salcher M."/>
            <person name="Ghai R."/>
            <person name="Kavagutti S V."/>
        </authorList>
    </citation>
    <scope>NUCLEOTIDE SEQUENCE</scope>
</reference>
<keyword evidence="5 6" id="KW-0472">Membrane</keyword>
<accession>A0A6J6K8K5</accession>
<dbReference type="PANTHER" id="PTHR43370:SF1">
    <property type="entry name" value="GUANOSINE ABC TRANSPORTER PERMEASE PROTEIN NUPQ"/>
    <property type="match status" value="1"/>
</dbReference>
<dbReference type="CDD" id="cd06580">
    <property type="entry name" value="TM_PBP1_transp_TpRbsC_like"/>
    <property type="match status" value="1"/>
</dbReference>
<protein>
    <submittedName>
        <fullName evidence="7">Unannotated protein</fullName>
    </submittedName>
</protein>
<evidence type="ECO:0000313" key="7">
    <source>
        <dbReference type="EMBL" id="CAB4646221.1"/>
    </source>
</evidence>
<evidence type="ECO:0000256" key="2">
    <source>
        <dbReference type="ARBA" id="ARBA00022475"/>
    </source>
</evidence>
<keyword evidence="4 6" id="KW-1133">Transmembrane helix</keyword>
<dbReference type="GO" id="GO:0022857">
    <property type="term" value="F:transmembrane transporter activity"/>
    <property type="evidence" value="ECO:0007669"/>
    <property type="project" value="InterPro"/>
</dbReference>